<comment type="subcellular location">
    <subcellularLocation>
        <location evidence="1">Membrane</location>
        <topology evidence="1">Multi-pass membrane protein</topology>
    </subcellularLocation>
</comment>
<dbReference type="InterPro" id="IPR044698">
    <property type="entry name" value="VKOR/LTO1"/>
</dbReference>
<evidence type="ECO:0000256" key="9">
    <source>
        <dbReference type="ARBA" id="ARBA00023284"/>
    </source>
</evidence>
<accession>A0A644ZWI4</accession>
<keyword evidence="4" id="KW-0874">Quinone</keyword>
<keyword evidence="9" id="KW-0676">Redox-active center</keyword>
<evidence type="ECO:0000256" key="5">
    <source>
        <dbReference type="ARBA" id="ARBA00022989"/>
    </source>
</evidence>
<dbReference type="Pfam" id="PF07884">
    <property type="entry name" value="VKOR"/>
    <property type="match status" value="1"/>
</dbReference>
<keyword evidence="3 10" id="KW-0812">Transmembrane</keyword>
<evidence type="ECO:0000256" key="7">
    <source>
        <dbReference type="ARBA" id="ARBA00023136"/>
    </source>
</evidence>
<dbReference type="GO" id="GO:0016020">
    <property type="term" value="C:membrane"/>
    <property type="evidence" value="ECO:0007669"/>
    <property type="project" value="UniProtKB-SubCell"/>
</dbReference>
<dbReference type="InterPro" id="IPR012932">
    <property type="entry name" value="VKOR"/>
</dbReference>
<dbReference type="PANTHER" id="PTHR34573">
    <property type="entry name" value="VKC DOMAIN-CONTAINING PROTEIN"/>
    <property type="match status" value="1"/>
</dbReference>
<evidence type="ECO:0000256" key="4">
    <source>
        <dbReference type="ARBA" id="ARBA00022719"/>
    </source>
</evidence>
<evidence type="ECO:0000256" key="1">
    <source>
        <dbReference type="ARBA" id="ARBA00004141"/>
    </source>
</evidence>
<dbReference type="PANTHER" id="PTHR34573:SF1">
    <property type="entry name" value="VITAMIN K EPOXIDE REDUCTASE DOMAIN-CONTAINING PROTEIN"/>
    <property type="match status" value="1"/>
</dbReference>
<evidence type="ECO:0000313" key="12">
    <source>
        <dbReference type="EMBL" id="MPM45076.1"/>
    </source>
</evidence>
<dbReference type="GO" id="GO:0048038">
    <property type="term" value="F:quinone binding"/>
    <property type="evidence" value="ECO:0007669"/>
    <property type="project" value="UniProtKB-KW"/>
</dbReference>
<feature type="domain" description="Vitamin K epoxide reductase" evidence="11">
    <location>
        <begin position="1"/>
        <end position="133"/>
    </location>
</feature>
<keyword evidence="8" id="KW-1015">Disulfide bond</keyword>
<evidence type="ECO:0000256" key="2">
    <source>
        <dbReference type="ARBA" id="ARBA00006214"/>
    </source>
</evidence>
<feature type="transmembrane region" description="Helical" evidence="10">
    <location>
        <begin position="108"/>
        <end position="130"/>
    </location>
</feature>
<sequence>MNIALLVVTIIGLLDSGYLSIVKLANTLPYCTPGLGECQTVALSQWAYVLDIPVAYLGFLSYLGIFVLLVFGKKIKFVAPYVDYLLFFISLVGILFSAYLTYIEAFVLHAWCQWCVISAIAMAVIFVLCVRKLVIRQQ</sequence>
<comment type="similarity">
    <text evidence="2">Belongs to the VKOR family.</text>
</comment>
<dbReference type="InterPro" id="IPR038354">
    <property type="entry name" value="VKOR_sf"/>
</dbReference>
<feature type="transmembrane region" description="Helical" evidence="10">
    <location>
        <begin position="54"/>
        <end position="72"/>
    </location>
</feature>
<dbReference type="CDD" id="cd12916">
    <property type="entry name" value="VKOR_1"/>
    <property type="match status" value="1"/>
</dbReference>
<name>A0A644ZWI4_9ZZZZ</name>
<evidence type="ECO:0000256" key="10">
    <source>
        <dbReference type="SAM" id="Phobius"/>
    </source>
</evidence>
<dbReference type="GO" id="GO:0016491">
    <property type="term" value="F:oxidoreductase activity"/>
    <property type="evidence" value="ECO:0007669"/>
    <property type="project" value="UniProtKB-KW"/>
</dbReference>
<organism evidence="12">
    <name type="scientific">bioreactor metagenome</name>
    <dbReference type="NCBI Taxonomy" id="1076179"/>
    <lineage>
        <taxon>unclassified sequences</taxon>
        <taxon>metagenomes</taxon>
        <taxon>ecological metagenomes</taxon>
    </lineage>
</organism>
<evidence type="ECO:0000259" key="11">
    <source>
        <dbReference type="SMART" id="SM00756"/>
    </source>
</evidence>
<feature type="transmembrane region" description="Helical" evidence="10">
    <location>
        <begin position="84"/>
        <end position="102"/>
    </location>
</feature>
<dbReference type="Gene3D" id="1.20.1440.130">
    <property type="entry name" value="VKOR domain"/>
    <property type="match status" value="1"/>
</dbReference>
<dbReference type="EMBL" id="VSSQ01010733">
    <property type="protein sequence ID" value="MPM45076.1"/>
    <property type="molecule type" value="Genomic_DNA"/>
</dbReference>
<protein>
    <recommendedName>
        <fullName evidence="11">Vitamin K epoxide reductase domain-containing protein</fullName>
    </recommendedName>
</protein>
<evidence type="ECO:0000256" key="8">
    <source>
        <dbReference type="ARBA" id="ARBA00023157"/>
    </source>
</evidence>
<reference evidence="12" key="1">
    <citation type="submission" date="2019-08" db="EMBL/GenBank/DDBJ databases">
        <authorList>
            <person name="Kucharzyk K."/>
            <person name="Murdoch R.W."/>
            <person name="Higgins S."/>
            <person name="Loffler F."/>
        </authorList>
    </citation>
    <scope>NUCLEOTIDE SEQUENCE</scope>
</reference>
<dbReference type="SMART" id="SM00756">
    <property type="entry name" value="VKc"/>
    <property type="match status" value="1"/>
</dbReference>
<evidence type="ECO:0000256" key="6">
    <source>
        <dbReference type="ARBA" id="ARBA00023002"/>
    </source>
</evidence>
<keyword evidence="5 10" id="KW-1133">Transmembrane helix</keyword>
<gene>
    <name evidence="12" type="ORF">SDC9_91761</name>
</gene>
<dbReference type="AlphaFoldDB" id="A0A644ZWI4"/>
<comment type="caution">
    <text evidence="12">The sequence shown here is derived from an EMBL/GenBank/DDBJ whole genome shotgun (WGS) entry which is preliminary data.</text>
</comment>
<keyword evidence="7 10" id="KW-0472">Membrane</keyword>
<keyword evidence="6" id="KW-0560">Oxidoreductase</keyword>
<evidence type="ECO:0000256" key="3">
    <source>
        <dbReference type="ARBA" id="ARBA00022692"/>
    </source>
</evidence>
<proteinExistence type="inferred from homology"/>